<dbReference type="EMBL" id="CAJZBQ010000032">
    <property type="protein sequence ID" value="CAG9322665.1"/>
    <property type="molecule type" value="Genomic_DNA"/>
</dbReference>
<comment type="caution">
    <text evidence="2">The sequence shown here is derived from an EMBL/GenBank/DDBJ whole genome shotgun (WGS) entry which is preliminary data.</text>
</comment>
<dbReference type="Proteomes" id="UP001162131">
    <property type="component" value="Unassembled WGS sequence"/>
</dbReference>
<accession>A0AAU9JLP8</accession>
<reference evidence="2" key="1">
    <citation type="submission" date="2021-09" db="EMBL/GenBank/DDBJ databases">
        <authorList>
            <consortium name="AG Swart"/>
            <person name="Singh M."/>
            <person name="Singh A."/>
            <person name="Seah K."/>
            <person name="Emmerich C."/>
        </authorList>
    </citation>
    <scope>NUCLEOTIDE SEQUENCE</scope>
    <source>
        <strain evidence="2">ATCC30299</strain>
    </source>
</reference>
<evidence type="ECO:0000313" key="2">
    <source>
        <dbReference type="EMBL" id="CAG9322665.1"/>
    </source>
</evidence>
<evidence type="ECO:0000313" key="3">
    <source>
        <dbReference type="Proteomes" id="UP001162131"/>
    </source>
</evidence>
<sequence length="73" mass="8229">MGCGIPQKSHKKKEKEEEDDTSLHNFCIFNASPIAGLKINQLQKGNFSFNVKGIRYNIVISDAKTPEKSQVFM</sequence>
<proteinExistence type="predicted"/>
<name>A0AAU9JLP8_9CILI</name>
<feature type="region of interest" description="Disordered" evidence="1">
    <location>
        <begin position="1"/>
        <end position="21"/>
    </location>
</feature>
<evidence type="ECO:0000256" key="1">
    <source>
        <dbReference type="SAM" id="MobiDB-lite"/>
    </source>
</evidence>
<protein>
    <submittedName>
        <fullName evidence="2">Uncharacterized protein</fullName>
    </submittedName>
</protein>
<keyword evidence="3" id="KW-1185">Reference proteome</keyword>
<dbReference type="AlphaFoldDB" id="A0AAU9JLP8"/>
<gene>
    <name evidence="2" type="ORF">BSTOLATCC_MIC31784</name>
</gene>
<organism evidence="2 3">
    <name type="scientific">Blepharisma stoltei</name>
    <dbReference type="NCBI Taxonomy" id="1481888"/>
    <lineage>
        <taxon>Eukaryota</taxon>
        <taxon>Sar</taxon>
        <taxon>Alveolata</taxon>
        <taxon>Ciliophora</taxon>
        <taxon>Postciliodesmatophora</taxon>
        <taxon>Heterotrichea</taxon>
        <taxon>Heterotrichida</taxon>
        <taxon>Blepharismidae</taxon>
        <taxon>Blepharisma</taxon>
    </lineage>
</organism>